<name>A0A4S8KZV0_DENBC</name>
<protein>
    <recommendedName>
        <fullName evidence="3">PLP-dependent transferase</fullName>
    </recommendedName>
</protein>
<dbReference type="EMBL" id="ML179793">
    <property type="protein sequence ID" value="THU81614.1"/>
    <property type="molecule type" value="Genomic_DNA"/>
</dbReference>
<reference evidence="1 2" key="1">
    <citation type="journal article" date="2019" name="Nat. Ecol. Evol.">
        <title>Megaphylogeny resolves global patterns of mushroom evolution.</title>
        <authorList>
            <person name="Varga T."/>
            <person name="Krizsan K."/>
            <person name="Foldi C."/>
            <person name="Dima B."/>
            <person name="Sanchez-Garcia M."/>
            <person name="Sanchez-Ramirez S."/>
            <person name="Szollosi G.J."/>
            <person name="Szarkandi J.G."/>
            <person name="Papp V."/>
            <person name="Albert L."/>
            <person name="Andreopoulos W."/>
            <person name="Angelini C."/>
            <person name="Antonin V."/>
            <person name="Barry K.W."/>
            <person name="Bougher N.L."/>
            <person name="Buchanan P."/>
            <person name="Buyck B."/>
            <person name="Bense V."/>
            <person name="Catcheside P."/>
            <person name="Chovatia M."/>
            <person name="Cooper J."/>
            <person name="Damon W."/>
            <person name="Desjardin D."/>
            <person name="Finy P."/>
            <person name="Geml J."/>
            <person name="Haridas S."/>
            <person name="Hughes K."/>
            <person name="Justo A."/>
            <person name="Karasinski D."/>
            <person name="Kautmanova I."/>
            <person name="Kiss B."/>
            <person name="Kocsube S."/>
            <person name="Kotiranta H."/>
            <person name="LaButti K.M."/>
            <person name="Lechner B.E."/>
            <person name="Liimatainen K."/>
            <person name="Lipzen A."/>
            <person name="Lukacs Z."/>
            <person name="Mihaltcheva S."/>
            <person name="Morgado L.N."/>
            <person name="Niskanen T."/>
            <person name="Noordeloos M.E."/>
            <person name="Ohm R.A."/>
            <person name="Ortiz-Santana B."/>
            <person name="Ovrebo C."/>
            <person name="Racz N."/>
            <person name="Riley R."/>
            <person name="Savchenko A."/>
            <person name="Shiryaev A."/>
            <person name="Soop K."/>
            <person name="Spirin V."/>
            <person name="Szebenyi C."/>
            <person name="Tomsovsky M."/>
            <person name="Tulloss R.E."/>
            <person name="Uehling J."/>
            <person name="Grigoriev I.V."/>
            <person name="Vagvolgyi C."/>
            <person name="Papp T."/>
            <person name="Martin F.M."/>
            <person name="Miettinen O."/>
            <person name="Hibbett D.S."/>
            <person name="Nagy L.G."/>
        </authorList>
    </citation>
    <scope>NUCLEOTIDE SEQUENCE [LARGE SCALE GENOMIC DNA]</scope>
    <source>
        <strain evidence="1 2">CBS 962.96</strain>
    </source>
</reference>
<dbReference type="OrthoDB" id="10260828at2759"/>
<dbReference type="InterPro" id="IPR015422">
    <property type="entry name" value="PyrdxlP-dep_Trfase_small"/>
</dbReference>
<dbReference type="AlphaFoldDB" id="A0A4S8KZV0"/>
<keyword evidence="2" id="KW-1185">Reference proteome</keyword>
<dbReference type="InterPro" id="IPR015424">
    <property type="entry name" value="PyrdxlP-dep_Trfase"/>
</dbReference>
<sequence length="111" mass="12189">MISARNVDSSLLLMVAVEFNSPPAGGRGWDPVYQNQKDTGKQIPKGLASLVAKKCIEKGMLLLTTSVYEVVRFIPALNIGREDVQRGVGIFEETLREVVGEWELEREGGGK</sequence>
<gene>
    <name evidence="1" type="ORF">K435DRAFT_873144</name>
</gene>
<evidence type="ECO:0000313" key="2">
    <source>
        <dbReference type="Proteomes" id="UP000297245"/>
    </source>
</evidence>
<organism evidence="1 2">
    <name type="scientific">Dendrothele bispora (strain CBS 962.96)</name>
    <dbReference type="NCBI Taxonomy" id="1314807"/>
    <lineage>
        <taxon>Eukaryota</taxon>
        <taxon>Fungi</taxon>
        <taxon>Dikarya</taxon>
        <taxon>Basidiomycota</taxon>
        <taxon>Agaricomycotina</taxon>
        <taxon>Agaricomycetes</taxon>
        <taxon>Agaricomycetidae</taxon>
        <taxon>Agaricales</taxon>
        <taxon>Agaricales incertae sedis</taxon>
        <taxon>Dendrothele</taxon>
    </lineage>
</organism>
<dbReference type="SUPFAM" id="SSF53383">
    <property type="entry name" value="PLP-dependent transferases"/>
    <property type="match status" value="1"/>
</dbReference>
<proteinExistence type="predicted"/>
<dbReference type="Proteomes" id="UP000297245">
    <property type="component" value="Unassembled WGS sequence"/>
</dbReference>
<evidence type="ECO:0000313" key="1">
    <source>
        <dbReference type="EMBL" id="THU81614.1"/>
    </source>
</evidence>
<accession>A0A4S8KZV0</accession>
<evidence type="ECO:0008006" key="3">
    <source>
        <dbReference type="Google" id="ProtNLM"/>
    </source>
</evidence>
<dbReference type="Gene3D" id="3.90.1150.10">
    <property type="entry name" value="Aspartate Aminotransferase, domain 1"/>
    <property type="match status" value="1"/>
</dbReference>